<comment type="caution">
    <text evidence="2">The sequence shown here is derived from an EMBL/GenBank/DDBJ whole genome shotgun (WGS) entry which is preliminary data.</text>
</comment>
<evidence type="ECO:0000256" key="1">
    <source>
        <dbReference type="SAM" id="MobiDB-lite"/>
    </source>
</evidence>
<feature type="compositionally biased region" description="Pro residues" evidence="1">
    <location>
        <begin position="53"/>
        <end position="63"/>
    </location>
</feature>
<dbReference type="EMBL" id="VSRR010007035">
    <property type="protein sequence ID" value="MPC46079.1"/>
    <property type="molecule type" value="Genomic_DNA"/>
</dbReference>
<reference evidence="2 3" key="1">
    <citation type="submission" date="2019-05" db="EMBL/GenBank/DDBJ databases">
        <title>Another draft genome of Portunus trituberculatus and its Hox gene families provides insights of decapod evolution.</title>
        <authorList>
            <person name="Jeong J.-H."/>
            <person name="Song I."/>
            <person name="Kim S."/>
            <person name="Choi T."/>
            <person name="Kim D."/>
            <person name="Ryu S."/>
            <person name="Kim W."/>
        </authorList>
    </citation>
    <scope>NUCLEOTIDE SEQUENCE [LARGE SCALE GENOMIC DNA]</scope>
    <source>
        <tissue evidence="2">Muscle</tissue>
    </source>
</reference>
<evidence type="ECO:0000313" key="2">
    <source>
        <dbReference type="EMBL" id="MPC46079.1"/>
    </source>
</evidence>
<name>A0A5B7FLN0_PORTR</name>
<sequence>MYFFSPRIFVPLRTQQRRRPHTHTRLGVGVEGRPSQHVTPKGGGGWGEGPQRRPSPPSSPPPRQAQSCSWPN</sequence>
<accession>A0A5B7FLN0</accession>
<proteinExistence type="predicted"/>
<evidence type="ECO:0000313" key="3">
    <source>
        <dbReference type="Proteomes" id="UP000324222"/>
    </source>
</evidence>
<gene>
    <name evidence="2" type="ORF">E2C01_039788</name>
</gene>
<organism evidence="2 3">
    <name type="scientific">Portunus trituberculatus</name>
    <name type="common">Swimming crab</name>
    <name type="synonym">Neptunus trituberculatus</name>
    <dbReference type="NCBI Taxonomy" id="210409"/>
    <lineage>
        <taxon>Eukaryota</taxon>
        <taxon>Metazoa</taxon>
        <taxon>Ecdysozoa</taxon>
        <taxon>Arthropoda</taxon>
        <taxon>Crustacea</taxon>
        <taxon>Multicrustacea</taxon>
        <taxon>Malacostraca</taxon>
        <taxon>Eumalacostraca</taxon>
        <taxon>Eucarida</taxon>
        <taxon>Decapoda</taxon>
        <taxon>Pleocyemata</taxon>
        <taxon>Brachyura</taxon>
        <taxon>Eubrachyura</taxon>
        <taxon>Portunoidea</taxon>
        <taxon>Portunidae</taxon>
        <taxon>Portuninae</taxon>
        <taxon>Portunus</taxon>
    </lineage>
</organism>
<dbReference type="AlphaFoldDB" id="A0A5B7FLN0"/>
<keyword evidence="3" id="KW-1185">Reference proteome</keyword>
<feature type="region of interest" description="Disordered" evidence="1">
    <location>
        <begin position="13"/>
        <end position="72"/>
    </location>
</feature>
<dbReference type="Proteomes" id="UP000324222">
    <property type="component" value="Unassembled WGS sequence"/>
</dbReference>
<protein>
    <submittedName>
        <fullName evidence="2">Uncharacterized protein</fullName>
    </submittedName>
</protein>
<feature type="compositionally biased region" description="Basic residues" evidence="1">
    <location>
        <begin position="15"/>
        <end position="24"/>
    </location>
</feature>